<keyword evidence="5" id="KW-0812">Transmembrane</keyword>
<keyword evidence="8" id="KW-0808">Transferase</keyword>
<dbReference type="InterPro" id="IPR036890">
    <property type="entry name" value="HATPase_C_sf"/>
</dbReference>
<dbReference type="InterPro" id="IPR003661">
    <property type="entry name" value="HisK_dim/P_dom"/>
</dbReference>
<dbReference type="SMART" id="SM00387">
    <property type="entry name" value="HATPase_c"/>
    <property type="match status" value="1"/>
</dbReference>
<dbReference type="PANTHER" id="PTHR35936:SF38">
    <property type="entry name" value="GLUTAMINE-BINDING PERIPLASMIC PROTEIN"/>
    <property type="match status" value="1"/>
</dbReference>
<evidence type="ECO:0000256" key="5">
    <source>
        <dbReference type="SAM" id="Phobius"/>
    </source>
</evidence>
<dbReference type="Gene3D" id="3.30.450.20">
    <property type="entry name" value="PAS domain"/>
    <property type="match status" value="1"/>
</dbReference>
<dbReference type="SUPFAM" id="SSF55785">
    <property type="entry name" value="PYP-like sensor domain (PAS domain)"/>
    <property type="match status" value="1"/>
</dbReference>
<dbReference type="EMBL" id="CP031217">
    <property type="protein sequence ID" value="AXH11066.1"/>
    <property type="molecule type" value="Genomic_DNA"/>
</dbReference>
<dbReference type="Pfam" id="PF00497">
    <property type="entry name" value="SBP_bac_3"/>
    <property type="match status" value="2"/>
</dbReference>
<evidence type="ECO:0000313" key="9">
    <source>
        <dbReference type="EMBL" id="RXK09744.1"/>
    </source>
</evidence>
<comment type="catalytic activity">
    <reaction evidence="1">
        <text>ATP + protein L-histidine = ADP + protein N-phospho-L-histidine.</text>
        <dbReference type="EC" id="2.7.13.3"/>
    </reaction>
</comment>
<dbReference type="InterPro" id="IPR004358">
    <property type="entry name" value="Sig_transdc_His_kin-like_C"/>
</dbReference>
<dbReference type="InterPro" id="IPR035965">
    <property type="entry name" value="PAS-like_dom_sf"/>
</dbReference>
<dbReference type="Pfam" id="PF02518">
    <property type="entry name" value="HATPase_c"/>
    <property type="match status" value="1"/>
</dbReference>
<keyword evidence="11" id="KW-1185">Reference proteome</keyword>
<keyword evidence="3" id="KW-0597">Phosphoprotein</keyword>
<evidence type="ECO:0000256" key="1">
    <source>
        <dbReference type="ARBA" id="ARBA00000085"/>
    </source>
</evidence>
<organism evidence="9 11">
    <name type="scientific">Halarcobacter bivalviorum</name>
    <dbReference type="NCBI Taxonomy" id="663364"/>
    <lineage>
        <taxon>Bacteria</taxon>
        <taxon>Pseudomonadati</taxon>
        <taxon>Campylobacterota</taxon>
        <taxon>Epsilonproteobacteria</taxon>
        <taxon>Campylobacterales</taxon>
        <taxon>Arcobacteraceae</taxon>
        <taxon>Halarcobacter</taxon>
    </lineage>
</organism>
<dbReference type="CDD" id="cd00130">
    <property type="entry name" value="PAS"/>
    <property type="match status" value="1"/>
</dbReference>
<dbReference type="RefSeq" id="WP_114837964.1">
    <property type="nucleotide sequence ID" value="NZ_CP031217.1"/>
</dbReference>
<dbReference type="InterPro" id="IPR001638">
    <property type="entry name" value="Solute-binding_3/MltF_N"/>
</dbReference>
<evidence type="ECO:0000256" key="6">
    <source>
        <dbReference type="SAM" id="SignalP"/>
    </source>
</evidence>
<protein>
    <recommendedName>
        <fullName evidence="2">histidine kinase</fullName>
        <ecNumber evidence="2">2.7.13.3</ecNumber>
    </recommendedName>
</protein>
<dbReference type="SUPFAM" id="SSF47384">
    <property type="entry name" value="Homodimeric domain of signal transducing histidine kinase"/>
    <property type="match status" value="1"/>
</dbReference>
<dbReference type="Pfam" id="PF13426">
    <property type="entry name" value="PAS_9"/>
    <property type="match status" value="1"/>
</dbReference>
<keyword evidence="5" id="KW-0472">Membrane</keyword>
<accession>A0AAX2A754</accession>
<keyword evidence="4 6" id="KW-0732">Signal</keyword>
<dbReference type="CDD" id="cd01007">
    <property type="entry name" value="PBP2_BvgS_HisK_like"/>
    <property type="match status" value="2"/>
</dbReference>
<sequence>MCIKRVIFLLFFFINTLFSQPFNKAEEEWIASNPVITISMLNNFEPFSYETREVHKGFTLDIIKRIEEISGLKFEIKTSKWAEAFDNFKNKKSDVISEISFTDERSQFAIFTTPYYEIPTFIFGLKSDTTYKGVESLRGKVVAVSRGLFYIDYLKKLGIKVLELDSSFEKAQAVITGKANYFLASYTTGQKAIIDNTFFTLKVHGEFTSIKKEDLRFAVHRENAILKDILQKSLDEIEIEEFSYLAKKWISNNRFENKIDFSREEIEYIQHKEEILYSEVNWKPLSIIEDNRMKGIMGDYLDIVSKRTGLNFKFVPSSSWGDVLQKFKEKKIDLIPGAGSSPQEKSLGLVSQSYAKYPFVIVTTDKYTYLDSLVDLKDATVAVPKYYTSYNFIVKNYPEMNLIITDDIPEALLLVENGKADAFVGHIATSLYYISELHLKNLKVSGTTIFDIEHHYLIQNDYPILLSIINKAFNSISLRERKEINSNWIQTTVVEEKVDYKLIFLATFIFLIVIAVFIYRQSLLKKYNDNLKDSYNDIQSIMNSTMEAILITENRKCIEVNESAVKLFGYSSKEEMVGQDLLNFIAKDYKKLVKSKILATVKDPYELDILTADGRNIQTLGKGANLKLSGRKVRISSLIDITDIKNKEKLLIEQSKMAALGEMIGHIAHQWRQPLSVITIIATSWEVYEELGTFDKKKVLEEGKTILSNAKYLSQTIDDFRLFIKGENSSAEFNIKILIDNLIRLVSPSIQNEQIKLVLDNNIDRVLLGGQNKLLQAFINIINNSIDALKNKKDEKLLLISVKEDVNKKVVVEFKDNAGGIKEEIITKIFEPYFTTKHQSEGTGLGLYMTYSILNKIDAEIKVENSEFFHNEKKYKGVTFTITF</sequence>
<gene>
    <name evidence="8" type="ORF">ABIV_0024</name>
    <name evidence="9" type="ORF">CRV05_08420</name>
</gene>
<evidence type="ECO:0000259" key="7">
    <source>
        <dbReference type="PROSITE" id="PS50109"/>
    </source>
</evidence>
<dbReference type="PROSITE" id="PS50109">
    <property type="entry name" value="HIS_KIN"/>
    <property type="match status" value="1"/>
</dbReference>
<evidence type="ECO:0000256" key="3">
    <source>
        <dbReference type="ARBA" id="ARBA00022553"/>
    </source>
</evidence>
<dbReference type="Proteomes" id="UP000253850">
    <property type="component" value="Chromosome"/>
</dbReference>
<feature type="domain" description="Histidine kinase" evidence="7">
    <location>
        <begin position="666"/>
        <end position="884"/>
    </location>
</feature>
<evidence type="ECO:0000256" key="4">
    <source>
        <dbReference type="ARBA" id="ARBA00022729"/>
    </source>
</evidence>
<dbReference type="InterPro" id="IPR003594">
    <property type="entry name" value="HATPase_dom"/>
</dbReference>
<dbReference type="CDD" id="cd00082">
    <property type="entry name" value="HisKA"/>
    <property type="match status" value="1"/>
</dbReference>
<evidence type="ECO:0000256" key="2">
    <source>
        <dbReference type="ARBA" id="ARBA00012438"/>
    </source>
</evidence>
<dbReference type="Gene3D" id="3.40.190.10">
    <property type="entry name" value="Periplasmic binding protein-like II"/>
    <property type="match status" value="4"/>
</dbReference>
<dbReference type="Gene3D" id="1.10.287.130">
    <property type="match status" value="1"/>
</dbReference>
<dbReference type="SMART" id="SM00062">
    <property type="entry name" value="PBPb"/>
    <property type="match status" value="2"/>
</dbReference>
<dbReference type="SMART" id="SM00091">
    <property type="entry name" value="PAS"/>
    <property type="match status" value="1"/>
</dbReference>
<proteinExistence type="predicted"/>
<dbReference type="EMBL" id="PDKM01000004">
    <property type="protein sequence ID" value="RXK09744.1"/>
    <property type="molecule type" value="Genomic_DNA"/>
</dbReference>
<dbReference type="NCBIfam" id="TIGR00229">
    <property type="entry name" value="sensory_box"/>
    <property type="match status" value="1"/>
</dbReference>
<dbReference type="GO" id="GO:0000155">
    <property type="term" value="F:phosphorelay sensor kinase activity"/>
    <property type="evidence" value="ECO:0007669"/>
    <property type="project" value="InterPro"/>
</dbReference>
<dbReference type="InterPro" id="IPR005467">
    <property type="entry name" value="His_kinase_dom"/>
</dbReference>
<reference evidence="8 10" key="2">
    <citation type="submission" date="2018-07" db="EMBL/GenBank/DDBJ databases">
        <title>Complete genome of the Arcobacter bivalviorum type strain LMG 26154.</title>
        <authorList>
            <person name="Miller W.G."/>
            <person name="Yee E."/>
            <person name="Bono J.L."/>
        </authorList>
    </citation>
    <scope>NUCLEOTIDE SEQUENCE [LARGE SCALE GENOMIC DNA]</scope>
    <source>
        <strain evidence="8 10">LMG 26154</strain>
    </source>
</reference>
<dbReference type="InterPro" id="IPR036097">
    <property type="entry name" value="HisK_dim/P_sf"/>
</dbReference>
<feature type="chain" id="PRO_5044718437" description="histidine kinase" evidence="6">
    <location>
        <begin position="20"/>
        <end position="884"/>
    </location>
</feature>
<evidence type="ECO:0000313" key="11">
    <source>
        <dbReference type="Proteomes" id="UP000289193"/>
    </source>
</evidence>
<dbReference type="SUPFAM" id="SSF53850">
    <property type="entry name" value="Periplasmic binding protein-like II"/>
    <property type="match status" value="2"/>
</dbReference>
<evidence type="ECO:0000313" key="10">
    <source>
        <dbReference type="Proteomes" id="UP000253850"/>
    </source>
</evidence>
<dbReference type="Gene3D" id="3.30.565.10">
    <property type="entry name" value="Histidine kinase-like ATPase, C-terminal domain"/>
    <property type="match status" value="1"/>
</dbReference>
<dbReference type="KEGG" id="hbv:ABIV_0024"/>
<feature type="signal peptide" evidence="6">
    <location>
        <begin position="1"/>
        <end position="19"/>
    </location>
</feature>
<dbReference type="InterPro" id="IPR000014">
    <property type="entry name" value="PAS"/>
</dbReference>
<dbReference type="EC" id="2.7.13.3" evidence="2"/>
<feature type="transmembrane region" description="Helical" evidence="5">
    <location>
        <begin position="500"/>
        <end position="519"/>
    </location>
</feature>
<keyword evidence="8" id="KW-0418">Kinase</keyword>
<dbReference type="SUPFAM" id="SSF55874">
    <property type="entry name" value="ATPase domain of HSP90 chaperone/DNA topoisomerase II/histidine kinase"/>
    <property type="match status" value="1"/>
</dbReference>
<name>A0AAX2A754_9BACT</name>
<dbReference type="PANTHER" id="PTHR35936">
    <property type="entry name" value="MEMBRANE-BOUND LYTIC MUREIN TRANSGLYCOSYLASE F"/>
    <property type="match status" value="1"/>
</dbReference>
<keyword evidence="5" id="KW-1133">Transmembrane helix</keyword>
<dbReference type="AlphaFoldDB" id="A0AAX2A754"/>
<reference evidence="9 11" key="1">
    <citation type="submission" date="2017-10" db="EMBL/GenBank/DDBJ databases">
        <title>Genomics of the genus Arcobacter.</title>
        <authorList>
            <person name="Perez-Cataluna A."/>
            <person name="Figueras M.J."/>
        </authorList>
    </citation>
    <scope>NUCLEOTIDE SEQUENCE [LARGE SCALE GENOMIC DNA]</scope>
    <source>
        <strain evidence="9 11">CECT 7835</strain>
    </source>
</reference>
<dbReference type="Proteomes" id="UP000289193">
    <property type="component" value="Unassembled WGS sequence"/>
</dbReference>
<evidence type="ECO:0000313" key="8">
    <source>
        <dbReference type="EMBL" id="AXH11066.1"/>
    </source>
</evidence>
<dbReference type="PRINTS" id="PR00344">
    <property type="entry name" value="BCTRLSENSOR"/>
</dbReference>